<comment type="caution">
    <text evidence="4">The sequence shown here is derived from an EMBL/GenBank/DDBJ whole genome shotgun (WGS) entry which is preliminary data.</text>
</comment>
<gene>
    <name evidence="3" type="primary">ureD</name>
    <name evidence="4" type="ORF">EP867_14010</name>
</gene>
<organism evidence="4 5">
    <name type="scientific">Falsigemmobacter intermedius</name>
    <dbReference type="NCBI Taxonomy" id="1553448"/>
    <lineage>
        <taxon>Bacteria</taxon>
        <taxon>Pseudomonadati</taxon>
        <taxon>Pseudomonadota</taxon>
        <taxon>Alphaproteobacteria</taxon>
        <taxon>Rhodobacterales</taxon>
        <taxon>Paracoccaceae</taxon>
        <taxon>Falsigemmobacter</taxon>
    </lineage>
</organism>
<dbReference type="PANTHER" id="PTHR33643:SF1">
    <property type="entry name" value="UREASE ACCESSORY PROTEIN D"/>
    <property type="match status" value="1"/>
</dbReference>
<dbReference type="InterPro" id="IPR002669">
    <property type="entry name" value="UreD"/>
</dbReference>
<dbReference type="Pfam" id="PF01774">
    <property type="entry name" value="UreD"/>
    <property type="match status" value="1"/>
</dbReference>
<comment type="function">
    <text evidence="3">Required for maturation of urease via the functional incorporation of the urease nickel metallocenter.</text>
</comment>
<evidence type="ECO:0000313" key="5">
    <source>
        <dbReference type="Proteomes" id="UP000287168"/>
    </source>
</evidence>
<keyword evidence="3" id="KW-0996">Nickel insertion</keyword>
<dbReference type="OrthoDB" id="9798842at2"/>
<dbReference type="RefSeq" id="WP_128490109.1">
    <property type="nucleotide sequence ID" value="NZ_JBHLXB010000049.1"/>
</dbReference>
<keyword evidence="2 3" id="KW-0143">Chaperone</keyword>
<dbReference type="EMBL" id="SBLC01000022">
    <property type="protein sequence ID" value="RWY39547.1"/>
    <property type="molecule type" value="Genomic_DNA"/>
</dbReference>
<keyword evidence="5" id="KW-1185">Reference proteome</keyword>
<dbReference type="GO" id="GO:0005737">
    <property type="term" value="C:cytoplasm"/>
    <property type="evidence" value="ECO:0007669"/>
    <property type="project" value="UniProtKB-SubCell"/>
</dbReference>
<dbReference type="HAMAP" id="MF_01384">
    <property type="entry name" value="UreD"/>
    <property type="match status" value="1"/>
</dbReference>
<keyword evidence="3" id="KW-0963">Cytoplasm</keyword>
<protein>
    <recommendedName>
        <fullName evidence="3">Urease accessory protein UreD</fullName>
    </recommendedName>
</protein>
<sequence length="273" mass="29305">MSLITAPLFPAPPRLQRSFGEIRASFEARSGVTYLSGLRQAGSARAISLPGPELVILNTSGGLTGGDRQEIRLTLGAGTRVTATTQTAERVYKSPGGQAEISLQMSVGEGARLDWLPQETILFERSAAHRRTQIDLAPDASCLSCETVILGRTAMGEVLSDVSFRDERLFTRAGRPVHFEPMHLNADALRDTPAGLAGARVLSGTVLLGQGAEDAIGPVRAALDEPGVQGAASGFDGRLVVRLMARDNWPLRRQLIRLLTVLRPSPLPRVWHS</sequence>
<comment type="subunit">
    <text evidence="3">UreD, UreF and UreG form a complex that acts as a GTP-hydrolysis-dependent molecular chaperone, activating the urease apoprotein by helping to assemble the nickel containing metallocenter of UreC. The UreE protein probably delivers the nickel.</text>
</comment>
<reference evidence="4 5" key="1">
    <citation type="journal article" date="2015" name="Int. J. Syst. Evol. Microbiol.">
        <title>Gemmobacter intermedius sp. nov., isolated from a white stork (Ciconia ciconia).</title>
        <authorList>
            <person name="Kampfer P."/>
            <person name="Jerzak L."/>
            <person name="Wilharm G."/>
            <person name="Golke J."/>
            <person name="Busse H.J."/>
            <person name="Glaeser S.P."/>
        </authorList>
    </citation>
    <scope>NUCLEOTIDE SEQUENCE [LARGE SCALE GENOMIC DNA]</scope>
    <source>
        <strain evidence="4 5">119/4</strain>
    </source>
</reference>
<evidence type="ECO:0000313" key="4">
    <source>
        <dbReference type="EMBL" id="RWY39547.1"/>
    </source>
</evidence>
<evidence type="ECO:0000256" key="3">
    <source>
        <dbReference type="HAMAP-Rule" id="MF_01384"/>
    </source>
</evidence>
<accession>A0A444M9H3</accession>
<dbReference type="PANTHER" id="PTHR33643">
    <property type="entry name" value="UREASE ACCESSORY PROTEIN D"/>
    <property type="match status" value="1"/>
</dbReference>
<evidence type="ECO:0000256" key="1">
    <source>
        <dbReference type="ARBA" id="ARBA00007177"/>
    </source>
</evidence>
<proteinExistence type="inferred from homology"/>
<dbReference type="AlphaFoldDB" id="A0A444M9H3"/>
<name>A0A444M9H3_9RHOB</name>
<dbReference type="Proteomes" id="UP000287168">
    <property type="component" value="Unassembled WGS sequence"/>
</dbReference>
<dbReference type="GO" id="GO:0016151">
    <property type="term" value="F:nickel cation binding"/>
    <property type="evidence" value="ECO:0007669"/>
    <property type="project" value="UniProtKB-UniRule"/>
</dbReference>
<comment type="subcellular location">
    <subcellularLocation>
        <location evidence="3">Cytoplasm</location>
    </subcellularLocation>
</comment>
<evidence type="ECO:0000256" key="2">
    <source>
        <dbReference type="ARBA" id="ARBA00023186"/>
    </source>
</evidence>
<comment type="similarity">
    <text evidence="1 3">Belongs to the UreD family.</text>
</comment>